<dbReference type="PANTHER" id="PTHR43179:SF12">
    <property type="entry name" value="GALACTOFURANOSYLTRANSFERASE GLFT2"/>
    <property type="match status" value="1"/>
</dbReference>
<dbReference type="AlphaFoldDB" id="A0A6H2BZW3"/>
<organism evidence="6 7">
    <name type="scientific">Dolichospermum flos-aquae CCAP 1403/13F</name>
    <dbReference type="NCBI Taxonomy" id="315271"/>
    <lineage>
        <taxon>Bacteria</taxon>
        <taxon>Bacillati</taxon>
        <taxon>Cyanobacteriota</taxon>
        <taxon>Cyanophyceae</taxon>
        <taxon>Nostocales</taxon>
        <taxon>Aphanizomenonaceae</taxon>
        <taxon>Dolichospermum</taxon>
    </lineage>
</organism>
<feature type="domain" description="Glycosyltransferase 2-like" evidence="5">
    <location>
        <begin position="9"/>
        <end position="57"/>
    </location>
</feature>
<evidence type="ECO:0000256" key="4">
    <source>
        <dbReference type="ARBA" id="ARBA00022679"/>
    </source>
</evidence>
<evidence type="ECO:0000256" key="2">
    <source>
        <dbReference type="ARBA" id="ARBA00006739"/>
    </source>
</evidence>
<dbReference type="RefSeq" id="WP_168695808.1">
    <property type="nucleotide sequence ID" value="NZ_CP051206.1"/>
</dbReference>
<feature type="domain" description="Glycosyltransferase 2-like" evidence="5">
    <location>
        <begin position="80"/>
        <end position="208"/>
    </location>
</feature>
<protein>
    <submittedName>
        <fullName evidence="6">Glycosyltransferase family 2 protein</fullName>
    </submittedName>
</protein>
<dbReference type="Proteomes" id="UP000502433">
    <property type="component" value="Chromosome"/>
</dbReference>
<dbReference type="SUPFAM" id="SSF53448">
    <property type="entry name" value="Nucleotide-diphospho-sugar transferases"/>
    <property type="match status" value="1"/>
</dbReference>
<accession>A0A6H2BZW3</accession>
<comment type="pathway">
    <text evidence="1">Cell wall biogenesis; cell wall polysaccharide biosynthesis.</text>
</comment>
<comment type="similarity">
    <text evidence="2">Belongs to the glycosyltransferase 2 family.</text>
</comment>
<proteinExistence type="inferred from homology"/>
<keyword evidence="4 6" id="KW-0808">Transferase</keyword>
<evidence type="ECO:0000256" key="3">
    <source>
        <dbReference type="ARBA" id="ARBA00022676"/>
    </source>
</evidence>
<dbReference type="KEGG" id="dfs:HGD76_11040"/>
<evidence type="ECO:0000256" key="1">
    <source>
        <dbReference type="ARBA" id="ARBA00004776"/>
    </source>
</evidence>
<dbReference type="GO" id="GO:0016757">
    <property type="term" value="F:glycosyltransferase activity"/>
    <property type="evidence" value="ECO:0007669"/>
    <property type="project" value="UniProtKB-KW"/>
</dbReference>
<reference evidence="6 7" key="2">
    <citation type="submission" date="2020-04" db="EMBL/GenBank/DDBJ databases">
        <authorList>
            <person name="Fomenkov A."/>
            <person name="Anton B.P."/>
            <person name="Roberts R.J."/>
        </authorList>
    </citation>
    <scope>NUCLEOTIDE SEQUENCE [LARGE SCALE GENOMIC DNA]</scope>
    <source>
        <strain evidence="6 7">CCAP 1403/13f</strain>
    </source>
</reference>
<sequence length="336" mass="38159">MSKQPLIYIIILNWNGWQDTLKCLESLQTLNYQNYVVLIIDNGSENDSVQQIKSCTKDRSSSDIYFEQSEVSISLIVEKQIYSSLTILNKNILLITSPSNLGFSGGCNLGITYSLQQMADYVFLLNNDASVHPDIFNHLLSASKAANAAVVGARVLDEKGEQTLFAGKDWPAPIFVSGTAFFKLEQQFWESTYVEGSSMLLRRDLLEQRLIDNSYFLDPSLFMYGEDVDISIYARHQGYKCLIARDAIIYHKASKISGGQGNPRTCYYCTRNRIYLANCWLSLPEKALFHVYYVPSRLIIILIKIFLKPQNLNVARAIISGLLDGYRGVKDKWVRH</sequence>
<dbReference type="CDD" id="cd04186">
    <property type="entry name" value="GT_2_like_c"/>
    <property type="match status" value="1"/>
</dbReference>
<gene>
    <name evidence="6" type="ORF">HGD76_11040</name>
</gene>
<dbReference type="Pfam" id="PF00535">
    <property type="entry name" value="Glycos_transf_2"/>
    <property type="match status" value="2"/>
</dbReference>
<dbReference type="EMBL" id="CP051206">
    <property type="protein sequence ID" value="QJB44631.1"/>
    <property type="molecule type" value="Genomic_DNA"/>
</dbReference>
<evidence type="ECO:0000313" key="6">
    <source>
        <dbReference type="EMBL" id="QJB44631.1"/>
    </source>
</evidence>
<dbReference type="PANTHER" id="PTHR43179">
    <property type="entry name" value="RHAMNOSYLTRANSFERASE WBBL"/>
    <property type="match status" value="1"/>
</dbReference>
<evidence type="ECO:0000313" key="7">
    <source>
        <dbReference type="Proteomes" id="UP000502433"/>
    </source>
</evidence>
<name>A0A6H2BZW3_DOLFA</name>
<keyword evidence="3" id="KW-0328">Glycosyltransferase</keyword>
<reference evidence="6 7" key="1">
    <citation type="submission" date="2020-04" db="EMBL/GenBank/DDBJ databases">
        <title>Genome-Wide Identification of 5-Methylcytosine Sites in Bacterial Genomes By High-Throughput Sequencing of MspJI Restriction Fragments.</title>
        <authorList>
            <person name="Wu V."/>
        </authorList>
    </citation>
    <scope>NUCLEOTIDE SEQUENCE [LARGE SCALE GENOMIC DNA]</scope>
    <source>
        <strain evidence="6 7">CCAP 1403/13f</strain>
    </source>
</reference>
<evidence type="ECO:0000259" key="5">
    <source>
        <dbReference type="Pfam" id="PF00535"/>
    </source>
</evidence>
<dbReference type="Gene3D" id="3.90.550.10">
    <property type="entry name" value="Spore Coat Polysaccharide Biosynthesis Protein SpsA, Chain A"/>
    <property type="match status" value="1"/>
</dbReference>
<dbReference type="InterPro" id="IPR029044">
    <property type="entry name" value="Nucleotide-diphossugar_trans"/>
</dbReference>
<dbReference type="InterPro" id="IPR001173">
    <property type="entry name" value="Glyco_trans_2-like"/>
</dbReference>